<keyword evidence="1" id="KW-0732">Signal</keyword>
<dbReference type="Gene3D" id="2.130.10.10">
    <property type="entry name" value="YVTN repeat-like/Quinoprotein amine dehydrogenase"/>
    <property type="match status" value="1"/>
</dbReference>
<evidence type="ECO:0008006" key="4">
    <source>
        <dbReference type="Google" id="ProtNLM"/>
    </source>
</evidence>
<gene>
    <name evidence="2" type="ORF">LzC2_22090</name>
</gene>
<dbReference type="InterPro" id="IPR007788">
    <property type="entry name" value="QCT"/>
</dbReference>
<dbReference type="RefSeq" id="WP_171186838.1">
    <property type="nucleotide sequence ID" value="NZ_WTPX01000063.1"/>
</dbReference>
<comment type="caution">
    <text evidence="2">The sequence shown here is derived from an EMBL/GenBank/DDBJ whole genome shotgun (WGS) entry which is preliminary data.</text>
</comment>
<dbReference type="EMBL" id="WTPX01000063">
    <property type="protein sequence ID" value="NNJ26129.1"/>
    <property type="molecule type" value="Genomic_DNA"/>
</dbReference>
<accession>A0ABX1VDJ6</accession>
<proteinExistence type="predicted"/>
<dbReference type="InterPro" id="IPR015943">
    <property type="entry name" value="WD40/YVTN_repeat-like_dom_sf"/>
</dbReference>
<dbReference type="PANTHER" id="PTHR31270">
    <property type="entry name" value="GLUTAMINYL-PEPTIDE CYCLOTRANSFERASE"/>
    <property type="match status" value="1"/>
</dbReference>
<dbReference type="InterPro" id="IPR011044">
    <property type="entry name" value="Quino_amine_DH_bsu"/>
</dbReference>
<dbReference type="Proteomes" id="UP000609651">
    <property type="component" value="Unassembled WGS sequence"/>
</dbReference>
<reference evidence="2 3" key="1">
    <citation type="journal article" date="2020" name="Syst. Appl. Microbiol.">
        <title>Alienimonas chondri sp. nov., a novel planctomycete isolated from the biofilm of the red alga Chondrus crispus.</title>
        <authorList>
            <person name="Vitorino I."/>
            <person name="Albuquerque L."/>
            <person name="Wiegand S."/>
            <person name="Kallscheuer N."/>
            <person name="da Costa M.S."/>
            <person name="Lobo-da-Cunha A."/>
            <person name="Jogler C."/>
            <person name="Lage O.M."/>
        </authorList>
    </citation>
    <scope>NUCLEOTIDE SEQUENCE [LARGE SCALE GENOMIC DNA]</scope>
    <source>
        <strain evidence="2 3">LzC2</strain>
    </source>
</reference>
<dbReference type="Pfam" id="PF05096">
    <property type="entry name" value="Glu_cyclase_2"/>
    <property type="match status" value="1"/>
</dbReference>
<dbReference type="SUPFAM" id="SSF50969">
    <property type="entry name" value="YVTN repeat-like/Quinoprotein amine dehydrogenase"/>
    <property type="match status" value="1"/>
</dbReference>
<evidence type="ECO:0000256" key="1">
    <source>
        <dbReference type="SAM" id="SignalP"/>
    </source>
</evidence>
<feature type="chain" id="PRO_5047544334" description="Glutamine cyclotransferase" evidence="1">
    <location>
        <begin position="25"/>
        <end position="268"/>
    </location>
</feature>
<protein>
    <recommendedName>
        <fullName evidence="4">Glutamine cyclotransferase</fullName>
    </recommendedName>
</protein>
<evidence type="ECO:0000313" key="2">
    <source>
        <dbReference type="EMBL" id="NNJ26129.1"/>
    </source>
</evidence>
<evidence type="ECO:0000313" key="3">
    <source>
        <dbReference type="Proteomes" id="UP000609651"/>
    </source>
</evidence>
<organism evidence="2 3">
    <name type="scientific">Alienimonas chondri</name>
    <dbReference type="NCBI Taxonomy" id="2681879"/>
    <lineage>
        <taxon>Bacteria</taxon>
        <taxon>Pseudomonadati</taxon>
        <taxon>Planctomycetota</taxon>
        <taxon>Planctomycetia</taxon>
        <taxon>Planctomycetales</taxon>
        <taxon>Planctomycetaceae</taxon>
        <taxon>Alienimonas</taxon>
    </lineage>
</organism>
<dbReference type="PANTHER" id="PTHR31270:SF1">
    <property type="entry name" value="GLUTAMINYL-PEPTIDE CYCLOTRANSFERASE"/>
    <property type="match status" value="1"/>
</dbReference>
<keyword evidence="3" id="KW-1185">Reference proteome</keyword>
<feature type="signal peptide" evidence="1">
    <location>
        <begin position="1"/>
        <end position="24"/>
    </location>
</feature>
<name>A0ABX1VDJ6_9PLAN</name>
<sequence length="268" mass="29447">MTRRLALFACGWSVLTGSGIALFAALGDDSSVTKLTPTKAYPHDPRAFTQGFAWHDGVLYEGTGRRGTSVLRTVDLATGETGQFRKLDARLFGEGICVLGDEIFQVTWESGWGFVYDRESLTLKRRFRIAGEGWGLTTDGERLILSDGTAVLRFLDPATGRVTGRVRVADQGRPVAQLNELEWVRRPDGGAEVLANVWYSPHIARIDPTTGAVNGWLDCTALVKLAGVTDREKVLNGIAWDREGERLLLTGKMWPAVYEVPWPGPNAE</sequence>